<keyword evidence="5" id="KW-0812">Transmembrane</keyword>
<sequence>MFSAFILLGLAATLGQILFLRELMVLFSGTEITLGIALASWLIGTGLGSMLVKWLRKIELSYFLLSFSFLSLILPISIILIRLTKPIIGIGEIPSIPAILTLTFPLILPYALLTGGLFTLGCECLTRFLIEEERVITKVYLGEAIGAGLGGLVFYFILCPYFQSLQISLYLSLLIVIYGNFQGKWIKQRTLKIINFLIMIILLVAAINWKVLEKKSRNWQWKPYKVLTAQDTIYGQLTFLKNPNQIILYESGLYTFTYPDLPTIEYSVHFALLQHPKPQRVLLIGGGISGSLNEILKHPSVKKVVYVELDPTLIKLGSRYLPKEISYVLKDKRVKLIYQDGRLFIKKAQEKYDVIILCLPDPLTAQLNRFYTQEFFREIKDILDKKGVFCLGVSSAPDIIGMALGEFLRSVYFTIKNVFPDVVGFPGDTAYFFASPTKNTLTEKIDILIRRLKKRSIKVKYVQDYYLQADLSPFKLAYFRSVLEKKKQVDLNTDLKPRCYFYSLVLWSTTYFPALRGMVLKLHSLKLSHCLGAMGIFSLFLFCLRRRFNTLPLLNAVATTGFTEISLEVIVLISFQVFYGYVYHELAGLITAFMIGLAIGSLIFHKYSFQPFIKWLFFLQVGLTLVCFLWLGIIYALYKYNLILHYTPLFNLLFPLFLGCTGTLGGMQFLTASETYRNLGKTIKETAATLYSTDLLGSALGAILTSLVFLPLLGIPATLILLAVLNLLAFVLLFFVDQTP</sequence>
<comment type="similarity">
    <text evidence="1 5">Belongs to the spermidine/spermine synthase family.</text>
</comment>
<dbReference type="Pfam" id="PF01564">
    <property type="entry name" value="Spermine_synth"/>
    <property type="match status" value="1"/>
</dbReference>
<protein>
    <recommendedName>
        <fullName evidence="5">Polyamine aminopropyltransferase</fullName>
    </recommendedName>
    <alternativeName>
        <fullName evidence="5">Putrescine aminopropyltransferase</fullName>
        <shortName evidence="5">PAPT</shortName>
    </alternativeName>
    <alternativeName>
        <fullName evidence="5">Spermidine synthase</fullName>
        <shortName evidence="5">SPDS</shortName>
        <shortName evidence="5">SPDSY</shortName>
        <ecNumber evidence="5">2.5.1.16</ecNumber>
    </alternativeName>
</protein>
<evidence type="ECO:0000256" key="6">
    <source>
        <dbReference type="PROSITE-ProRule" id="PRU00354"/>
    </source>
</evidence>
<dbReference type="GO" id="GO:0005886">
    <property type="term" value="C:plasma membrane"/>
    <property type="evidence" value="ECO:0007669"/>
    <property type="project" value="UniProtKB-SubCell"/>
</dbReference>
<feature type="transmembrane region" description="Helical" evidence="5">
    <location>
        <begin position="556"/>
        <end position="580"/>
    </location>
</feature>
<feature type="transmembrane region" description="Helical" evidence="5">
    <location>
        <begin position="650"/>
        <end position="670"/>
    </location>
</feature>
<evidence type="ECO:0000256" key="2">
    <source>
        <dbReference type="ARBA" id="ARBA00022679"/>
    </source>
</evidence>
<keyword evidence="3 5" id="KW-0745">Spermidine biosynthesis</keyword>
<feature type="transmembrane region" description="Helical" evidence="5">
    <location>
        <begin position="616"/>
        <end position="638"/>
    </location>
</feature>
<dbReference type="AlphaFoldDB" id="A0A7U4TI74"/>
<feature type="transmembrane region" description="Helical" evidence="5">
    <location>
        <begin position="25"/>
        <end position="48"/>
    </location>
</feature>
<gene>
    <name evidence="5" type="primary">speE</name>
    <name evidence="8" type="ORF">HS1_001915</name>
</gene>
<dbReference type="UniPathway" id="UPA00248">
    <property type="reaction ID" value="UER00314"/>
</dbReference>
<dbReference type="GO" id="GO:0004766">
    <property type="term" value="F:spermidine synthase activity"/>
    <property type="evidence" value="ECO:0007669"/>
    <property type="project" value="UniProtKB-UniRule"/>
</dbReference>
<evidence type="ECO:0000256" key="1">
    <source>
        <dbReference type="ARBA" id="ARBA00007867"/>
    </source>
</evidence>
<feature type="transmembrane region" description="Helical" evidence="5">
    <location>
        <begin position="690"/>
        <end position="709"/>
    </location>
</feature>
<dbReference type="GO" id="GO:0008295">
    <property type="term" value="P:spermidine biosynthetic process"/>
    <property type="evidence" value="ECO:0007669"/>
    <property type="project" value="UniProtKB-UniRule"/>
</dbReference>
<feature type="transmembrane region" description="Helical" evidence="5">
    <location>
        <begin position="193"/>
        <end position="212"/>
    </location>
</feature>
<comment type="caution">
    <text evidence="5">Lacks the conserved Asp active site.</text>
</comment>
<organism evidence="8 9">
    <name type="scientific">Desulfofervidus auxilii</name>
    <dbReference type="NCBI Taxonomy" id="1621989"/>
    <lineage>
        <taxon>Bacteria</taxon>
        <taxon>Pseudomonadati</taxon>
        <taxon>Thermodesulfobacteriota</taxon>
        <taxon>Candidatus Desulfofervidia</taxon>
        <taxon>Candidatus Desulfofervidales</taxon>
        <taxon>Candidatus Desulfofervidaceae</taxon>
        <taxon>Candidatus Desulfofervidus</taxon>
    </lineage>
</organism>
<reference evidence="8 9" key="1">
    <citation type="submission" date="2015-10" db="EMBL/GenBank/DDBJ databases">
        <title>Candidatus Desulfofervidus auxilii, a hydrogenotrophic sulfate-reducing bacterium involved in the thermophilic anaerobic oxidation of methane.</title>
        <authorList>
            <person name="Krukenberg V."/>
            <person name="Richter M."/>
            <person name="Wegener G."/>
        </authorList>
    </citation>
    <scope>NUCLEOTIDE SEQUENCE [LARGE SCALE GENOMIC DNA]</scope>
    <source>
        <strain evidence="8 9">HS1</strain>
    </source>
</reference>
<evidence type="ECO:0000256" key="4">
    <source>
        <dbReference type="ARBA" id="ARBA00023115"/>
    </source>
</evidence>
<dbReference type="EMBL" id="CP013015">
    <property type="protein sequence ID" value="AMM41709.1"/>
    <property type="molecule type" value="Genomic_DNA"/>
</dbReference>
<comment type="function">
    <text evidence="5">Catalyzes the irreversible transfer of a propylamine group from the amino donor S-adenosylmethioninamine (decarboxy-AdoMet) to putrescine (1,4-diaminobutane) to yield spermidine.</text>
</comment>
<feature type="transmembrane region" description="Helical" evidence="5">
    <location>
        <begin position="715"/>
        <end position="736"/>
    </location>
</feature>
<dbReference type="InterPro" id="IPR036259">
    <property type="entry name" value="MFS_trans_sf"/>
</dbReference>
<feature type="transmembrane region" description="Helical" evidence="5">
    <location>
        <begin position="60"/>
        <end position="83"/>
    </location>
</feature>
<evidence type="ECO:0000256" key="5">
    <source>
        <dbReference type="HAMAP-Rule" id="MF_00198"/>
    </source>
</evidence>
<dbReference type="PROSITE" id="PS51006">
    <property type="entry name" value="PABS_2"/>
    <property type="match status" value="1"/>
</dbReference>
<feature type="transmembrane region" description="Helical" evidence="5">
    <location>
        <begin position="525"/>
        <end position="544"/>
    </location>
</feature>
<dbReference type="KEGG" id="daw:HS1_001915"/>
<dbReference type="Proteomes" id="UP000070560">
    <property type="component" value="Chromosome"/>
</dbReference>
<dbReference type="Gene3D" id="3.40.50.150">
    <property type="entry name" value="Vaccinia Virus protein VP39"/>
    <property type="match status" value="1"/>
</dbReference>
<evidence type="ECO:0000313" key="8">
    <source>
        <dbReference type="EMBL" id="AMM41709.1"/>
    </source>
</evidence>
<comment type="catalytic activity">
    <reaction evidence="5">
        <text>S-adenosyl 3-(methylsulfanyl)propylamine + putrescine = S-methyl-5'-thioadenosine + spermidine + H(+)</text>
        <dbReference type="Rhea" id="RHEA:12721"/>
        <dbReference type="ChEBI" id="CHEBI:15378"/>
        <dbReference type="ChEBI" id="CHEBI:17509"/>
        <dbReference type="ChEBI" id="CHEBI:57443"/>
        <dbReference type="ChEBI" id="CHEBI:57834"/>
        <dbReference type="ChEBI" id="CHEBI:326268"/>
        <dbReference type="EC" id="2.5.1.16"/>
    </reaction>
</comment>
<keyword evidence="4 5" id="KW-0620">Polyamine biosynthesis</keyword>
<feature type="transmembrane region" description="Helical" evidence="5">
    <location>
        <begin position="164"/>
        <end position="181"/>
    </location>
</feature>
<evidence type="ECO:0000313" key="9">
    <source>
        <dbReference type="Proteomes" id="UP000070560"/>
    </source>
</evidence>
<comment type="pathway">
    <text evidence="5">Amine and polyamine biosynthesis; spermidine biosynthesis; spermidine from putrescine: step 1/1.</text>
</comment>
<evidence type="ECO:0000259" key="7">
    <source>
        <dbReference type="PROSITE" id="PS51006"/>
    </source>
</evidence>
<dbReference type="HAMAP" id="MF_00198">
    <property type="entry name" value="Spermidine_synth"/>
    <property type="match status" value="1"/>
</dbReference>
<accession>A0A7U4TI74</accession>
<dbReference type="InterPro" id="IPR029063">
    <property type="entry name" value="SAM-dependent_MTases_sf"/>
</dbReference>
<keyword evidence="5" id="KW-0472">Membrane</keyword>
<comment type="caution">
    <text evidence="5 6">Lacks conserved residue(s) required for the propagation of feature annotation.</text>
</comment>
<proteinExistence type="inferred from homology"/>
<feature type="domain" description="PABS" evidence="7">
    <location>
        <begin position="207"/>
        <end position="443"/>
    </location>
</feature>
<keyword evidence="5" id="KW-1133">Transmembrane helix</keyword>
<feature type="transmembrane region" description="Helical" evidence="5">
    <location>
        <begin position="139"/>
        <end position="158"/>
    </location>
</feature>
<dbReference type="SUPFAM" id="SSF53335">
    <property type="entry name" value="S-adenosyl-L-methionine-dependent methyltransferases"/>
    <property type="match status" value="1"/>
</dbReference>
<feature type="binding site" evidence="5">
    <location>
        <begin position="340"/>
        <end position="341"/>
    </location>
    <ligand>
        <name>S-methyl-5'-thioadenosine</name>
        <dbReference type="ChEBI" id="CHEBI:17509"/>
    </ligand>
</feature>
<comment type="subcellular location">
    <subcellularLocation>
        <location evidence="5">Cell membrane</location>
        <topology evidence="5">Multi-pass membrane protein</topology>
    </subcellularLocation>
</comment>
<dbReference type="PANTHER" id="PTHR43317:SF1">
    <property type="entry name" value="THERMOSPERMINE SYNTHASE ACAULIS5"/>
    <property type="match status" value="1"/>
</dbReference>
<keyword evidence="5" id="KW-1003">Cell membrane</keyword>
<dbReference type="OrthoDB" id="225091at2"/>
<keyword evidence="9" id="KW-1185">Reference proteome</keyword>
<dbReference type="SUPFAM" id="SSF103473">
    <property type="entry name" value="MFS general substrate transporter"/>
    <property type="match status" value="1"/>
</dbReference>
<feature type="transmembrane region" description="Helical" evidence="5">
    <location>
        <begin position="586"/>
        <end position="604"/>
    </location>
</feature>
<dbReference type="GO" id="GO:0010487">
    <property type="term" value="F:thermospermine synthase activity"/>
    <property type="evidence" value="ECO:0007669"/>
    <property type="project" value="UniProtKB-ARBA"/>
</dbReference>
<dbReference type="PANTHER" id="PTHR43317">
    <property type="entry name" value="THERMOSPERMINE SYNTHASE ACAULIS5"/>
    <property type="match status" value="1"/>
</dbReference>
<dbReference type="InterPro" id="IPR001045">
    <property type="entry name" value="Spermi_synthase"/>
</dbReference>
<dbReference type="EC" id="2.5.1.16" evidence="5"/>
<feature type="transmembrane region" description="Helical" evidence="5">
    <location>
        <begin position="95"/>
        <end position="118"/>
    </location>
</feature>
<keyword evidence="2 5" id="KW-0808">Transferase</keyword>
<feature type="binding site" evidence="5">
    <location>
        <position position="308"/>
    </location>
    <ligand>
        <name>S-methyl-5'-thioadenosine</name>
        <dbReference type="ChEBI" id="CHEBI:17509"/>
    </ligand>
</feature>
<name>A0A7U4TI74_DESA2</name>
<dbReference type="InterPro" id="IPR030374">
    <property type="entry name" value="PABS"/>
</dbReference>
<comment type="subunit">
    <text evidence="5">Homodimer or homotetramer.</text>
</comment>
<dbReference type="NCBIfam" id="NF037959">
    <property type="entry name" value="MFS_SpdSyn"/>
    <property type="match status" value="1"/>
</dbReference>
<evidence type="ECO:0000256" key="3">
    <source>
        <dbReference type="ARBA" id="ARBA00023066"/>
    </source>
</evidence>
<dbReference type="CDD" id="cd02440">
    <property type="entry name" value="AdoMet_MTases"/>
    <property type="match status" value="1"/>
</dbReference>